<comment type="similarity">
    <text evidence="7">Belongs to the protein kinase superfamily.</text>
</comment>
<reference evidence="10" key="2">
    <citation type="submission" date="2021-01" db="EMBL/GenBank/DDBJ databases">
        <authorList>
            <person name="Corre E."/>
            <person name="Pelletier E."/>
            <person name="Niang G."/>
            <person name="Scheremetjew M."/>
            <person name="Finn R."/>
            <person name="Kale V."/>
            <person name="Holt S."/>
            <person name="Cochrane G."/>
            <person name="Meng A."/>
            <person name="Brown T."/>
            <person name="Cohen L."/>
        </authorList>
    </citation>
    <scope>NUCLEOTIDE SEQUENCE</scope>
    <source>
        <strain evidence="10">E4-10</strain>
    </source>
</reference>
<evidence type="ECO:0000313" key="11">
    <source>
        <dbReference type="EMBL" id="KAA0148285.1"/>
    </source>
</evidence>
<dbReference type="EMBL" id="HBET01001704">
    <property type="protein sequence ID" value="CAD8556884.1"/>
    <property type="molecule type" value="Transcribed_RNA"/>
</dbReference>
<evidence type="ECO:0000256" key="7">
    <source>
        <dbReference type="RuleBase" id="RU000304"/>
    </source>
</evidence>
<dbReference type="SMART" id="SM00220">
    <property type="entry name" value="S_TKc"/>
    <property type="match status" value="1"/>
</dbReference>
<dbReference type="EMBL" id="VLTO01000025">
    <property type="protein sequence ID" value="KAA0174164.1"/>
    <property type="molecule type" value="Genomic_DNA"/>
</dbReference>
<keyword evidence="3 6" id="KW-0547">Nucleotide-binding</keyword>
<dbReference type="PROSITE" id="PS00107">
    <property type="entry name" value="PROTEIN_KINASE_ATP"/>
    <property type="match status" value="1"/>
</dbReference>
<keyword evidence="2" id="KW-0808">Transferase</keyword>
<dbReference type="AlphaFoldDB" id="A0A5A8EAD4"/>
<sequence>MGLCASKEAPPGSGASGEVEIASALHSANKPAPKPAPAGAAAPPQATGAAAPPRSASIAAKAEPAAASAAGGTKEKGKGKPRKYKPNPEDVVHPTMSCGRHAHRDKPGSCLAAYAFDLTDEASVLGEGASGKVVVGKDRKTGKEVAIKVMVKRKLQDEDIAAVSVEVDAMQRTKGHPHVVELFAFFDEPDAFYLAIELVRGGELFTQLASGDAYTEVEARNAMHQAVAAIEWCHRNGVVHRDLKPENILLTEAKRSAAVKVADFGFAKTIRPGSHPLTTPCGTPGYVAPEILKSAGTYGYGLSSDVWSLGVLLFILLSGEPPFYLPTTSMKTGKKLKDEREREAEMFRRIRHGVYHMDNAVWTEVTPEARSLVTSMLTVDPDERPTLMQVQRHPWWTAKLEGSAPLRGAQKHLRVTNGRRKLKRAFNAALVTARLRLALGSFSSKKSEGDDEDGGGAISLVDRLKAAAARDAASGPAASAAST</sequence>
<dbReference type="PANTHER" id="PTHR24349">
    <property type="entry name" value="SERINE/THREONINE-PROTEIN KINASE"/>
    <property type="match status" value="1"/>
</dbReference>
<feature type="region of interest" description="Disordered" evidence="8">
    <location>
        <begin position="1"/>
        <end position="100"/>
    </location>
</feature>
<evidence type="ECO:0000256" key="3">
    <source>
        <dbReference type="ARBA" id="ARBA00022741"/>
    </source>
</evidence>
<organism evidence="13 14">
    <name type="scientific">Cafeteria roenbergensis</name>
    <name type="common">Marine flagellate</name>
    <dbReference type="NCBI Taxonomy" id="33653"/>
    <lineage>
        <taxon>Eukaryota</taxon>
        <taxon>Sar</taxon>
        <taxon>Stramenopiles</taxon>
        <taxon>Bigyra</taxon>
        <taxon>Opalozoa</taxon>
        <taxon>Bicosoecida</taxon>
        <taxon>Cafeteriaceae</taxon>
        <taxon>Cafeteria</taxon>
    </lineage>
</organism>
<gene>
    <name evidence="10" type="ORF">CROE0942_LOCUS1218</name>
    <name evidence="13" type="ORF">FNF27_04385</name>
    <name evidence="11" type="ORF">FNF28_07467</name>
    <name evidence="12" type="ORF">FNF31_04137</name>
</gene>
<accession>A0A5A8EAD4</accession>
<dbReference type="InterPro" id="IPR050205">
    <property type="entry name" value="CDPK_Ser/Thr_kinases"/>
</dbReference>
<evidence type="ECO:0000313" key="10">
    <source>
        <dbReference type="EMBL" id="CAD8556884.1"/>
    </source>
</evidence>
<evidence type="ECO:0000256" key="1">
    <source>
        <dbReference type="ARBA" id="ARBA00022527"/>
    </source>
</evidence>
<dbReference type="OrthoDB" id="40902at2759"/>
<evidence type="ECO:0000256" key="2">
    <source>
        <dbReference type="ARBA" id="ARBA00022679"/>
    </source>
</evidence>
<dbReference type="Gene3D" id="3.30.200.20">
    <property type="entry name" value="Phosphorylase Kinase, domain 1"/>
    <property type="match status" value="1"/>
</dbReference>
<keyword evidence="1 7" id="KW-0723">Serine/threonine-protein kinase</keyword>
<dbReference type="Gene3D" id="1.10.510.10">
    <property type="entry name" value="Transferase(Phosphotransferase) domain 1"/>
    <property type="match status" value="1"/>
</dbReference>
<feature type="binding site" evidence="6">
    <location>
        <position position="148"/>
    </location>
    <ligand>
        <name>ATP</name>
        <dbReference type="ChEBI" id="CHEBI:30616"/>
    </ligand>
</feature>
<dbReference type="Proteomes" id="UP000324907">
    <property type="component" value="Unassembled WGS sequence"/>
</dbReference>
<reference evidence="14 15" key="1">
    <citation type="submission" date="2019-07" db="EMBL/GenBank/DDBJ databases">
        <title>Genomes of Cafeteria roenbergensis.</title>
        <authorList>
            <person name="Fischer M.G."/>
            <person name="Hackl T."/>
            <person name="Roman M."/>
        </authorList>
    </citation>
    <scope>NUCLEOTIDE SEQUENCE [LARGE SCALE GENOMIC DNA]</scope>
    <source>
        <strain evidence="12 16">Cflag</strain>
        <strain evidence="13 14">E4-10P</strain>
        <strain evidence="11 15">RCC970-E3</strain>
    </source>
</reference>
<dbReference type="SUPFAM" id="SSF56112">
    <property type="entry name" value="Protein kinase-like (PK-like)"/>
    <property type="match status" value="1"/>
</dbReference>
<keyword evidence="5 6" id="KW-0067">ATP-binding</keyword>
<feature type="compositionally biased region" description="Low complexity" evidence="8">
    <location>
        <begin position="37"/>
        <end position="72"/>
    </location>
</feature>
<dbReference type="Pfam" id="PF00069">
    <property type="entry name" value="Pkinase"/>
    <property type="match status" value="1"/>
</dbReference>
<dbReference type="EMBL" id="VLTL01000266">
    <property type="protein sequence ID" value="KAA0148285.1"/>
    <property type="molecule type" value="Genomic_DNA"/>
</dbReference>
<dbReference type="GO" id="GO:0005524">
    <property type="term" value="F:ATP binding"/>
    <property type="evidence" value="ECO:0007669"/>
    <property type="project" value="UniProtKB-UniRule"/>
</dbReference>
<dbReference type="CDD" id="cd05117">
    <property type="entry name" value="STKc_CAMK"/>
    <property type="match status" value="1"/>
</dbReference>
<evidence type="ECO:0000313" key="13">
    <source>
        <dbReference type="EMBL" id="KAA0174164.1"/>
    </source>
</evidence>
<evidence type="ECO:0000256" key="4">
    <source>
        <dbReference type="ARBA" id="ARBA00022777"/>
    </source>
</evidence>
<dbReference type="EMBL" id="VLTM01000041">
    <property type="protein sequence ID" value="KAA0160753.1"/>
    <property type="molecule type" value="Genomic_DNA"/>
</dbReference>
<keyword evidence="4" id="KW-0418">Kinase</keyword>
<evidence type="ECO:0000313" key="14">
    <source>
        <dbReference type="Proteomes" id="UP000322899"/>
    </source>
</evidence>
<evidence type="ECO:0000256" key="8">
    <source>
        <dbReference type="SAM" id="MobiDB-lite"/>
    </source>
</evidence>
<dbReference type="Proteomes" id="UP000322899">
    <property type="component" value="Unassembled WGS sequence"/>
</dbReference>
<evidence type="ECO:0000313" key="15">
    <source>
        <dbReference type="Proteomes" id="UP000324907"/>
    </source>
</evidence>
<dbReference type="GO" id="GO:0004674">
    <property type="term" value="F:protein serine/threonine kinase activity"/>
    <property type="evidence" value="ECO:0007669"/>
    <property type="project" value="UniProtKB-KW"/>
</dbReference>
<evidence type="ECO:0000313" key="12">
    <source>
        <dbReference type="EMBL" id="KAA0160753.1"/>
    </source>
</evidence>
<protein>
    <recommendedName>
        <fullName evidence="9">Protein kinase domain-containing protein</fullName>
    </recommendedName>
</protein>
<dbReference type="InterPro" id="IPR008271">
    <property type="entry name" value="Ser/Thr_kinase_AS"/>
</dbReference>
<dbReference type="PROSITE" id="PS00108">
    <property type="entry name" value="PROTEIN_KINASE_ST"/>
    <property type="match status" value="1"/>
</dbReference>
<dbReference type="Proteomes" id="UP000325113">
    <property type="component" value="Unassembled WGS sequence"/>
</dbReference>
<dbReference type="InterPro" id="IPR017441">
    <property type="entry name" value="Protein_kinase_ATP_BS"/>
</dbReference>
<evidence type="ECO:0000313" key="16">
    <source>
        <dbReference type="Proteomes" id="UP000325113"/>
    </source>
</evidence>
<dbReference type="FunFam" id="1.10.510.10:FF:000571">
    <property type="entry name" value="Maternal embryonic leucine zipper kinase"/>
    <property type="match status" value="1"/>
</dbReference>
<evidence type="ECO:0000259" key="9">
    <source>
        <dbReference type="PROSITE" id="PS50011"/>
    </source>
</evidence>
<name>A0A5A8EAD4_CAFRO</name>
<dbReference type="InterPro" id="IPR000719">
    <property type="entry name" value="Prot_kinase_dom"/>
</dbReference>
<proteinExistence type="inferred from homology"/>
<dbReference type="PROSITE" id="PS50011">
    <property type="entry name" value="PROTEIN_KINASE_DOM"/>
    <property type="match status" value="1"/>
</dbReference>
<evidence type="ECO:0000256" key="6">
    <source>
        <dbReference type="PROSITE-ProRule" id="PRU10141"/>
    </source>
</evidence>
<evidence type="ECO:0000256" key="5">
    <source>
        <dbReference type="ARBA" id="ARBA00022840"/>
    </source>
</evidence>
<dbReference type="InterPro" id="IPR011009">
    <property type="entry name" value="Kinase-like_dom_sf"/>
</dbReference>
<feature type="domain" description="Protein kinase" evidence="9">
    <location>
        <begin position="119"/>
        <end position="396"/>
    </location>
</feature>